<organism evidence="3 4">
    <name type="scientific">Minwuia thermotolerans</name>
    <dbReference type="NCBI Taxonomy" id="2056226"/>
    <lineage>
        <taxon>Bacteria</taxon>
        <taxon>Pseudomonadati</taxon>
        <taxon>Pseudomonadota</taxon>
        <taxon>Alphaproteobacteria</taxon>
        <taxon>Minwuiales</taxon>
        <taxon>Minwuiaceae</taxon>
        <taxon>Minwuia</taxon>
    </lineage>
</organism>
<dbReference type="FunFam" id="1.10.8.350:FF:000001">
    <property type="entry name" value="Lytic murein transglycosylase B"/>
    <property type="match status" value="1"/>
</dbReference>
<keyword evidence="4" id="KW-1185">Reference proteome</keyword>
<dbReference type="Pfam" id="PF13406">
    <property type="entry name" value="SLT_2"/>
    <property type="match status" value="1"/>
</dbReference>
<evidence type="ECO:0000313" key="3">
    <source>
        <dbReference type="EMBL" id="PJK30167.1"/>
    </source>
</evidence>
<feature type="domain" description="Transglycosylase SLT" evidence="2">
    <location>
        <begin position="33"/>
        <end position="338"/>
    </location>
</feature>
<dbReference type="SUPFAM" id="SSF53955">
    <property type="entry name" value="Lysozyme-like"/>
    <property type="match status" value="1"/>
</dbReference>
<dbReference type="OrthoDB" id="9808544at2"/>
<gene>
    <name evidence="3" type="ORF">CVT23_08195</name>
</gene>
<dbReference type="InterPro" id="IPR043426">
    <property type="entry name" value="MltB-like"/>
</dbReference>
<keyword evidence="1" id="KW-0732">Signal</keyword>
<dbReference type="AlphaFoldDB" id="A0A2M9G363"/>
<dbReference type="InterPro" id="IPR031304">
    <property type="entry name" value="SLT_2"/>
</dbReference>
<dbReference type="CDD" id="cd13399">
    <property type="entry name" value="Slt35-like"/>
    <property type="match status" value="1"/>
</dbReference>
<feature type="signal peptide" evidence="1">
    <location>
        <begin position="1"/>
        <end position="25"/>
    </location>
</feature>
<name>A0A2M9G363_9PROT</name>
<dbReference type="Gene3D" id="1.10.8.350">
    <property type="entry name" value="Bacterial muramidase"/>
    <property type="match status" value="1"/>
</dbReference>
<comment type="caution">
    <text evidence="3">The sequence shown here is derived from an EMBL/GenBank/DDBJ whole genome shotgun (WGS) entry which is preliminary data.</text>
</comment>
<dbReference type="RefSeq" id="WP_109792445.1">
    <property type="nucleotide sequence ID" value="NZ_PHIG01000030.1"/>
</dbReference>
<evidence type="ECO:0000259" key="2">
    <source>
        <dbReference type="Pfam" id="PF13406"/>
    </source>
</evidence>
<sequence>MKIGTSLLAGLALLVLVPGAAPVRAAEEAPPEFETWLDGVRQEGLERGISAATLDQALRGVEPVRRIVERDRSQAEFKLTFRTYADRLLTETNIRVGRAKIVEHRDLLARIQQTFGVQPRYVVAIWGMETRYGAVKPTMPVIPALATLAYDRRRSAFFRNELFKALEMIDRGHIEHGRMMGSWAGAMGQPQFMPSSYMAYARDFDGDGRRDIWSSEADVFASIANYLAQHGWSDDQTWGRPVRLPDDPGFRARLPERSGRSGCRAIDAMTDTLRLSEWQALGVRRIDGTDLPGRDLPASLVEPDGAEGPAFLVYRNYHSILRYNCAHLYGLAVATLSDHLWPAE</sequence>
<dbReference type="GO" id="GO:0009253">
    <property type="term" value="P:peptidoglycan catabolic process"/>
    <property type="evidence" value="ECO:0007669"/>
    <property type="project" value="TreeGrafter"/>
</dbReference>
<dbReference type="GO" id="GO:0008933">
    <property type="term" value="F:peptidoglycan lytic transglycosylase activity"/>
    <property type="evidence" value="ECO:0007669"/>
    <property type="project" value="TreeGrafter"/>
</dbReference>
<dbReference type="PANTHER" id="PTHR30163">
    <property type="entry name" value="MEMBRANE-BOUND LYTIC MUREIN TRANSGLYCOSYLASE B"/>
    <property type="match status" value="1"/>
</dbReference>
<reference evidence="3 4" key="1">
    <citation type="submission" date="2017-11" db="EMBL/GenBank/DDBJ databases">
        <title>Draft genome sequence of Rhizobiales bacterium SY3-13.</title>
        <authorList>
            <person name="Sun C."/>
        </authorList>
    </citation>
    <scope>NUCLEOTIDE SEQUENCE [LARGE SCALE GENOMIC DNA]</scope>
    <source>
        <strain evidence="3 4">SY3-13</strain>
    </source>
</reference>
<protein>
    <submittedName>
        <fullName evidence="3">Lytic murein transglycosylase</fullName>
    </submittedName>
</protein>
<dbReference type="EMBL" id="PHIG01000030">
    <property type="protein sequence ID" value="PJK30167.1"/>
    <property type="molecule type" value="Genomic_DNA"/>
</dbReference>
<dbReference type="Proteomes" id="UP000229498">
    <property type="component" value="Unassembled WGS sequence"/>
</dbReference>
<feature type="chain" id="PRO_5014955039" evidence="1">
    <location>
        <begin position="26"/>
        <end position="344"/>
    </location>
</feature>
<dbReference type="InterPro" id="IPR011970">
    <property type="entry name" value="MltB_2"/>
</dbReference>
<accession>A0A2M9G363</accession>
<dbReference type="InterPro" id="IPR023346">
    <property type="entry name" value="Lysozyme-like_dom_sf"/>
</dbReference>
<dbReference type="PANTHER" id="PTHR30163:SF8">
    <property type="entry name" value="LYTIC MUREIN TRANSGLYCOSYLASE"/>
    <property type="match status" value="1"/>
</dbReference>
<evidence type="ECO:0000313" key="4">
    <source>
        <dbReference type="Proteomes" id="UP000229498"/>
    </source>
</evidence>
<evidence type="ECO:0000256" key="1">
    <source>
        <dbReference type="SAM" id="SignalP"/>
    </source>
</evidence>
<proteinExistence type="predicted"/>
<dbReference type="Gene3D" id="1.10.530.10">
    <property type="match status" value="1"/>
</dbReference>
<dbReference type="NCBIfam" id="TIGR02283">
    <property type="entry name" value="MltB_2"/>
    <property type="match status" value="1"/>
</dbReference>